<accession>A0A2G8R6G6</accession>
<dbReference type="EMBL" id="AWWI01000170">
    <property type="protein sequence ID" value="PIL17139.1"/>
    <property type="molecule type" value="Genomic_DNA"/>
</dbReference>
<dbReference type="Proteomes" id="UP000231259">
    <property type="component" value="Unassembled WGS sequence"/>
</dbReference>
<organism evidence="1 2">
    <name type="scientific">Puniceibacterium antarcticum</name>
    <dbReference type="NCBI Taxonomy" id="1206336"/>
    <lineage>
        <taxon>Bacteria</taxon>
        <taxon>Pseudomonadati</taxon>
        <taxon>Pseudomonadota</taxon>
        <taxon>Alphaproteobacteria</taxon>
        <taxon>Rhodobacterales</taxon>
        <taxon>Paracoccaceae</taxon>
        <taxon>Puniceibacterium</taxon>
    </lineage>
</organism>
<dbReference type="RefSeq" id="WP_099913295.1">
    <property type="nucleotide sequence ID" value="NZ_AWWI01000170.1"/>
</dbReference>
<name>A0A2G8R6G6_9RHOB</name>
<sequence length="59" mass="6714">MLAAWWRARDGLIYDPWFCRDAAHQRPLPLSPDLEALQAQATATLLGRDTEPQILRALL</sequence>
<proteinExistence type="predicted"/>
<protein>
    <submittedName>
        <fullName evidence="1">Uncharacterized protein</fullName>
    </submittedName>
</protein>
<dbReference type="AlphaFoldDB" id="A0A2G8R6G6"/>
<reference evidence="1 2" key="1">
    <citation type="submission" date="2013-09" db="EMBL/GenBank/DDBJ databases">
        <title>Genome sequencing of Phaeobacter antarcticus sp. nov. SM1211.</title>
        <authorList>
            <person name="Zhang X.-Y."/>
            <person name="Liu C."/>
            <person name="Chen X.-L."/>
            <person name="Xie B.-B."/>
            <person name="Qin Q.-L."/>
            <person name="Rong J.-C."/>
            <person name="Zhang Y.-Z."/>
        </authorList>
    </citation>
    <scope>NUCLEOTIDE SEQUENCE [LARGE SCALE GENOMIC DNA]</scope>
    <source>
        <strain evidence="1 2">SM1211</strain>
    </source>
</reference>
<keyword evidence="2" id="KW-1185">Reference proteome</keyword>
<gene>
    <name evidence="1" type="ORF">P775_24755</name>
</gene>
<evidence type="ECO:0000313" key="2">
    <source>
        <dbReference type="Proteomes" id="UP000231259"/>
    </source>
</evidence>
<comment type="caution">
    <text evidence="1">The sequence shown here is derived from an EMBL/GenBank/DDBJ whole genome shotgun (WGS) entry which is preliminary data.</text>
</comment>
<evidence type="ECO:0000313" key="1">
    <source>
        <dbReference type="EMBL" id="PIL17139.1"/>
    </source>
</evidence>